<dbReference type="Proteomes" id="UP000789833">
    <property type="component" value="Unassembled WGS sequence"/>
</dbReference>
<reference evidence="1 2" key="1">
    <citation type="submission" date="2021-10" db="EMBL/GenBank/DDBJ databases">
        <authorList>
            <person name="Criscuolo A."/>
        </authorList>
    </citation>
    <scope>NUCLEOTIDE SEQUENCE [LARGE SCALE GENOMIC DNA]</scope>
    <source>
        <strain evidence="2">CIP 111883</strain>
    </source>
</reference>
<accession>A0ABM8YS59</accession>
<dbReference type="Gene3D" id="3.40.50.150">
    <property type="entry name" value="Vaccinia Virus protein VP39"/>
    <property type="match status" value="1"/>
</dbReference>
<organism evidence="1 2">
    <name type="scientific">Sutcliffiella rhizosphaerae</name>
    <dbReference type="NCBI Taxonomy" id="2880967"/>
    <lineage>
        <taxon>Bacteria</taxon>
        <taxon>Bacillati</taxon>
        <taxon>Bacillota</taxon>
        <taxon>Bacilli</taxon>
        <taxon>Bacillales</taxon>
        <taxon>Bacillaceae</taxon>
        <taxon>Sutcliffiella</taxon>
    </lineage>
</organism>
<evidence type="ECO:0008006" key="3">
    <source>
        <dbReference type="Google" id="ProtNLM"/>
    </source>
</evidence>
<dbReference type="CDD" id="cd02440">
    <property type="entry name" value="AdoMet_MTases"/>
    <property type="match status" value="1"/>
</dbReference>
<protein>
    <recommendedName>
        <fullName evidence="3">Class I SAM-dependent methyltransferase</fullName>
    </recommendedName>
</protein>
<proteinExistence type="predicted"/>
<evidence type="ECO:0000313" key="1">
    <source>
        <dbReference type="EMBL" id="CAG9622692.1"/>
    </source>
</evidence>
<dbReference type="InterPro" id="IPR029063">
    <property type="entry name" value="SAM-dependent_MTases_sf"/>
</dbReference>
<comment type="caution">
    <text evidence="1">The sequence shown here is derived from an EMBL/GenBank/DDBJ whole genome shotgun (WGS) entry which is preliminary data.</text>
</comment>
<sequence>MADEIFENTRLAEIYDLFDPDRSDLEAYEWMVNEFRACSVLDIGCGTGTLACRLADKGIEVIGLDPALWLKRNMVLIVSDGSMVLHWTFHH</sequence>
<dbReference type="SUPFAM" id="SSF53335">
    <property type="entry name" value="S-adenosyl-L-methionine-dependent methyltransferases"/>
    <property type="match status" value="1"/>
</dbReference>
<keyword evidence="2" id="KW-1185">Reference proteome</keyword>
<name>A0ABM8YS59_9BACI</name>
<dbReference type="EMBL" id="CAKJTJ010000025">
    <property type="protein sequence ID" value="CAG9622692.1"/>
    <property type="molecule type" value="Genomic_DNA"/>
</dbReference>
<evidence type="ECO:0000313" key="2">
    <source>
        <dbReference type="Proteomes" id="UP000789833"/>
    </source>
</evidence>
<gene>
    <name evidence="1" type="ORF">BACCIP111883_03483</name>
</gene>